<reference evidence="1" key="2">
    <citation type="journal article" date="2015" name="Data Brief">
        <title>Shoot transcriptome of the giant reed, Arundo donax.</title>
        <authorList>
            <person name="Barrero R.A."/>
            <person name="Guerrero F.D."/>
            <person name="Moolhuijzen P."/>
            <person name="Goolsby J.A."/>
            <person name="Tidwell J."/>
            <person name="Bellgard S.E."/>
            <person name="Bellgard M.I."/>
        </authorList>
    </citation>
    <scope>NUCLEOTIDE SEQUENCE</scope>
    <source>
        <tissue evidence="1">Shoot tissue taken approximately 20 cm above the soil surface</tissue>
    </source>
</reference>
<sequence length="9" mass="922">MLVMGTGVD</sequence>
<dbReference type="EMBL" id="GBRH01165916">
    <property type="protein sequence ID" value="JAE31980.1"/>
    <property type="molecule type" value="Transcribed_RNA"/>
</dbReference>
<organism evidence="1">
    <name type="scientific">Arundo donax</name>
    <name type="common">Giant reed</name>
    <name type="synonym">Donax arundinaceus</name>
    <dbReference type="NCBI Taxonomy" id="35708"/>
    <lineage>
        <taxon>Eukaryota</taxon>
        <taxon>Viridiplantae</taxon>
        <taxon>Streptophyta</taxon>
        <taxon>Embryophyta</taxon>
        <taxon>Tracheophyta</taxon>
        <taxon>Spermatophyta</taxon>
        <taxon>Magnoliopsida</taxon>
        <taxon>Liliopsida</taxon>
        <taxon>Poales</taxon>
        <taxon>Poaceae</taxon>
        <taxon>PACMAD clade</taxon>
        <taxon>Arundinoideae</taxon>
        <taxon>Arundineae</taxon>
        <taxon>Arundo</taxon>
    </lineage>
</organism>
<protein>
    <submittedName>
        <fullName evidence="1">Uncharacterized protein</fullName>
    </submittedName>
</protein>
<proteinExistence type="predicted"/>
<name>A0A0A9H430_ARUDO</name>
<accession>A0A0A9H430</accession>
<evidence type="ECO:0000313" key="1">
    <source>
        <dbReference type="EMBL" id="JAE31980.1"/>
    </source>
</evidence>
<reference evidence="1" key="1">
    <citation type="submission" date="2014-09" db="EMBL/GenBank/DDBJ databases">
        <authorList>
            <person name="Magalhaes I.L.F."/>
            <person name="Oliveira U."/>
            <person name="Santos F.R."/>
            <person name="Vidigal T.H.D.A."/>
            <person name="Brescovit A.D."/>
            <person name="Santos A.J."/>
        </authorList>
    </citation>
    <scope>NUCLEOTIDE SEQUENCE</scope>
    <source>
        <tissue evidence="1">Shoot tissue taken approximately 20 cm above the soil surface</tissue>
    </source>
</reference>